<dbReference type="InterPro" id="IPR021698">
    <property type="entry name" value="DUF3280"/>
</dbReference>
<reference evidence="2 3" key="1">
    <citation type="submission" date="2014-03" db="EMBL/GenBank/DDBJ databases">
        <title>Bradyrhizobium valentinum sp. nov., isolated from effective nodules of Lupinus mariae-josephae, a lupine endemic of basic-lime soils in Eastern Spain.</title>
        <authorList>
            <person name="Duran D."/>
            <person name="Rey L."/>
            <person name="Navarro A."/>
            <person name="Busquets A."/>
            <person name="Imperial J."/>
            <person name="Ruiz-Argueso T."/>
        </authorList>
    </citation>
    <scope>NUCLEOTIDE SEQUENCE [LARGE SCALE GENOMIC DNA]</scope>
    <source>
        <strain evidence="2 3">PAC68</strain>
    </source>
</reference>
<name>A0A0R3LNU6_9BRAD</name>
<evidence type="ECO:0008006" key="4">
    <source>
        <dbReference type="Google" id="ProtNLM"/>
    </source>
</evidence>
<accession>A0A0R3LNU6</accession>
<dbReference type="OrthoDB" id="8442682at2"/>
<evidence type="ECO:0000256" key="1">
    <source>
        <dbReference type="SAM" id="SignalP"/>
    </source>
</evidence>
<dbReference type="PROSITE" id="PS51257">
    <property type="entry name" value="PROKAR_LIPOPROTEIN"/>
    <property type="match status" value="1"/>
</dbReference>
<evidence type="ECO:0000313" key="2">
    <source>
        <dbReference type="EMBL" id="KRR07043.1"/>
    </source>
</evidence>
<organism evidence="2 3">
    <name type="scientific">Bradyrhizobium jicamae</name>
    <dbReference type="NCBI Taxonomy" id="280332"/>
    <lineage>
        <taxon>Bacteria</taxon>
        <taxon>Pseudomonadati</taxon>
        <taxon>Pseudomonadota</taxon>
        <taxon>Alphaproteobacteria</taxon>
        <taxon>Hyphomicrobiales</taxon>
        <taxon>Nitrobacteraceae</taxon>
        <taxon>Bradyrhizobium</taxon>
    </lineage>
</organism>
<feature type="signal peptide" evidence="1">
    <location>
        <begin position="1"/>
        <end position="21"/>
    </location>
</feature>
<dbReference type="RefSeq" id="WP_057836517.1">
    <property type="nucleotide sequence ID" value="NZ_LLXZ01000105.1"/>
</dbReference>
<evidence type="ECO:0000313" key="3">
    <source>
        <dbReference type="Proteomes" id="UP000050863"/>
    </source>
</evidence>
<protein>
    <recommendedName>
        <fullName evidence="4">DUF2380 domain-containing protein</fullName>
    </recommendedName>
</protein>
<dbReference type="AlphaFoldDB" id="A0A0R3LNU6"/>
<feature type="chain" id="PRO_5006443231" description="DUF2380 domain-containing protein" evidence="1">
    <location>
        <begin position="22"/>
        <end position="172"/>
    </location>
</feature>
<sequence length="172" mass="18950">MEKLMKLRIISLALAAAIVSACPVRHGHAQSGLPVLAVAEIYYVDTSGEVIDQSADHRRRLREFEAALRSDLAASGKIANAALECPPNACSVGEINDGQLLRKAKEAGATHLLIGRFHKMSTLVQQAKFDVIDVNARRIVFARYISFRGDNDAAWQRAESFLARQILDHGEW</sequence>
<comment type="caution">
    <text evidence="2">The sequence shown here is derived from an EMBL/GenBank/DDBJ whole genome shotgun (WGS) entry which is preliminary data.</text>
</comment>
<dbReference type="EMBL" id="LLXZ01000105">
    <property type="protein sequence ID" value="KRR07043.1"/>
    <property type="molecule type" value="Genomic_DNA"/>
</dbReference>
<dbReference type="Pfam" id="PF11684">
    <property type="entry name" value="DUF3280"/>
    <property type="match status" value="1"/>
</dbReference>
<keyword evidence="1" id="KW-0732">Signal</keyword>
<gene>
    <name evidence="2" type="ORF">CQ12_24670</name>
</gene>
<keyword evidence="3" id="KW-1185">Reference proteome</keyword>
<proteinExistence type="predicted"/>
<dbReference type="Proteomes" id="UP000050863">
    <property type="component" value="Unassembled WGS sequence"/>
</dbReference>